<gene>
    <name evidence="3" type="ORF">FE251_02605</name>
</gene>
<dbReference type="InterPro" id="IPR029058">
    <property type="entry name" value="AB_hydrolase_fold"/>
</dbReference>
<dbReference type="Gene3D" id="3.40.50.1820">
    <property type="entry name" value="alpha/beta hydrolase"/>
    <property type="match status" value="1"/>
</dbReference>
<dbReference type="SUPFAM" id="SSF82171">
    <property type="entry name" value="DPP6 N-terminal domain-like"/>
    <property type="match status" value="1"/>
</dbReference>
<dbReference type="InterPro" id="IPR002470">
    <property type="entry name" value="Peptidase_S9A"/>
</dbReference>
<evidence type="ECO:0000259" key="2">
    <source>
        <dbReference type="Pfam" id="PF00326"/>
    </source>
</evidence>
<evidence type="ECO:0000313" key="3">
    <source>
        <dbReference type="EMBL" id="QDB78389.1"/>
    </source>
</evidence>
<proteinExistence type="predicted"/>
<organism evidence="3 4">
    <name type="scientific">Georgenia wutianyii</name>
    <dbReference type="NCBI Taxonomy" id="2585135"/>
    <lineage>
        <taxon>Bacteria</taxon>
        <taxon>Bacillati</taxon>
        <taxon>Actinomycetota</taxon>
        <taxon>Actinomycetes</taxon>
        <taxon>Micrococcales</taxon>
        <taxon>Bogoriellaceae</taxon>
        <taxon>Georgenia</taxon>
    </lineage>
</organism>
<name>A0ABX5VMW5_9MICO</name>
<feature type="domain" description="Peptidase S9 prolyl oligopeptidase catalytic" evidence="2">
    <location>
        <begin position="399"/>
        <end position="605"/>
    </location>
</feature>
<sequence>MFDGVSTSTDTTVRSLLDLRTWVAFDVDDAGRVLAGHDELGTLQLVEIEPDGARTPLTALAGRCSGRYVPGRRQVVVQHDTDGDELMQLSLLDLTVPPAEPVTLAGLVPLVRDERFIHVLQDVTADSVVFHTNRRNGVDMDVVVRDLATGSERVVHDGGGYVAAAAVSHDHGSVAVTGLSLRPASTLVRVSGPRAVGDGTVTDPDEHARHSQVAWAPGDEALLVESNHEREFTGIARVSLDGREWTWLVTDEAHDLRLWASPSGRAMVVGTVRDGAVALAVHEGDGALRCTVEVPGEGVPDVVWAADEQRLVLTLSTPTDPSSLHLVDATTGASTPLAAVEVPADVRASLAAPTVHRVPTPDGEEVPLFRYSPAGDDPALAGASVLLVHGGPESASMRSFSPVVQVLCATGLTVLVPNVRGSTTYGKRWYSLDDVRLRLDSVADLAAIHDWLPSQGLDPARSALWGGSYGGYMVLAGVSMQPERWAAGVDIVGMSSLVTFLENTSPYRVAYREREYGSLAEDRDFLLEASPITYLDDIVAPLFVIHGANDPRVPLSEAEQIRDALAGRGIDCALRVYHDEGHGLAKRENRQDAYPAAIGFLRRHLAR</sequence>
<dbReference type="EMBL" id="CP040899">
    <property type="protein sequence ID" value="QDB78389.1"/>
    <property type="molecule type" value="Genomic_DNA"/>
</dbReference>
<keyword evidence="1" id="KW-0378">Hydrolase</keyword>
<dbReference type="PANTHER" id="PTHR42776:SF27">
    <property type="entry name" value="DIPEPTIDYL PEPTIDASE FAMILY MEMBER 6"/>
    <property type="match status" value="1"/>
</dbReference>
<accession>A0ABX5VMW5</accession>
<dbReference type="InterPro" id="IPR011042">
    <property type="entry name" value="6-blade_b-propeller_TolB-like"/>
</dbReference>
<dbReference type="Pfam" id="PF00326">
    <property type="entry name" value="Peptidase_S9"/>
    <property type="match status" value="1"/>
</dbReference>
<protein>
    <submittedName>
        <fullName evidence="3">S9 family peptidase</fullName>
    </submittedName>
</protein>
<reference evidence="3 4" key="1">
    <citation type="submission" date="2019-05" db="EMBL/GenBank/DDBJ databases">
        <title>Georgenia *** sp. nov., and Georgenia *** sp. nov., isolated from the intestinal contents of plateau pika (Ochotona curzoniae) in the Qinghai-Tibet plateau of China.</title>
        <authorList>
            <person name="Tian Z."/>
        </authorList>
    </citation>
    <scope>NUCLEOTIDE SEQUENCE [LARGE SCALE GENOMIC DNA]</scope>
    <source>
        <strain evidence="3 4">Z294</strain>
    </source>
</reference>
<evidence type="ECO:0000313" key="4">
    <source>
        <dbReference type="Proteomes" id="UP000313948"/>
    </source>
</evidence>
<keyword evidence="4" id="KW-1185">Reference proteome</keyword>
<dbReference type="PRINTS" id="PR00862">
    <property type="entry name" value="PROLIGOPTASE"/>
</dbReference>
<dbReference type="PANTHER" id="PTHR42776">
    <property type="entry name" value="SERINE PEPTIDASE S9 FAMILY MEMBER"/>
    <property type="match status" value="1"/>
</dbReference>
<dbReference type="SUPFAM" id="SSF53474">
    <property type="entry name" value="alpha/beta-Hydrolases"/>
    <property type="match status" value="1"/>
</dbReference>
<dbReference type="Gene3D" id="2.120.10.30">
    <property type="entry name" value="TolB, C-terminal domain"/>
    <property type="match status" value="1"/>
</dbReference>
<evidence type="ECO:0000256" key="1">
    <source>
        <dbReference type="ARBA" id="ARBA00022801"/>
    </source>
</evidence>
<dbReference type="InterPro" id="IPR001375">
    <property type="entry name" value="Peptidase_S9_cat"/>
</dbReference>
<dbReference type="Proteomes" id="UP000313948">
    <property type="component" value="Chromosome"/>
</dbReference>